<gene>
    <name evidence="2" type="ORF">LAL4801_00346</name>
</gene>
<name>A0A0M6XY50_9HYPH</name>
<reference evidence="3" key="1">
    <citation type="submission" date="2015-07" db="EMBL/GenBank/DDBJ databases">
        <authorList>
            <person name="Rodrigo-Torres Lidia"/>
            <person name="Arahal R.David."/>
        </authorList>
    </citation>
    <scope>NUCLEOTIDE SEQUENCE [LARGE SCALE GENOMIC DNA]</scope>
    <source>
        <strain evidence="3">CECT 4801</strain>
    </source>
</reference>
<dbReference type="AlphaFoldDB" id="A0A0M6XY50"/>
<protein>
    <submittedName>
        <fullName evidence="2">Uncharacterized protein</fullName>
    </submittedName>
</protein>
<evidence type="ECO:0000313" key="2">
    <source>
        <dbReference type="EMBL" id="CTQ41926.1"/>
    </source>
</evidence>
<feature type="transmembrane region" description="Helical" evidence="1">
    <location>
        <begin position="29"/>
        <end position="48"/>
    </location>
</feature>
<evidence type="ECO:0000313" key="3">
    <source>
        <dbReference type="Proteomes" id="UP000048926"/>
    </source>
</evidence>
<keyword evidence="1" id="KW-1133">Transmembrane helix</keyword>
<keyword evidence="1" id="KW-0812">Transmembrane</keyword>
<evidence type="ECO:0000256" key="1">
    <source>
        <dbReference type="SAM" id="Phobius"/>
    </source>
</evidence>
<keyword evidence="1" id="KW-0472">Membrane</keyword>
<dbReference type="EMBL" id="CXST01000001">
    <property type="protein sequence ID" value="CTQ41926.1"/>
    <property type="molecule type" value="Genomic_DNA"/>
</dbReference>
<dbReference type="RefSeq" id="WP_023004113.1">
    <property type="nucleotide sequence ID" value="NZ_CP045617.1"/>
</dbReference>
<keyword evidence="3" id="KW-1185">Reference proteome</keyword>
<sequence>MFVAPLVIYLLLCVLVGYRGRDTRLGSFGCFLASVVLTPVLVFVILLLTEPAGFQSQK</sequence>
<dbReference type="Proteomes" id="UP000048926">
    <property type="component" value="Unassembled WGS sequence"/>
</dbReference>
<accession>A0A0M6XY50</accession>
<proteinExistence type="predicted"/>
<organism evidence="2 3">
    <name type="scientific">Roseibium aggregatum</name>
    <dbReference type="NCBI Taxonomy" id="187304"/>
    <lineage>
        <taxon>Bacteria</taxon>
        <taxon>Pseudomonadati</taxon>
        <taxon>Pseudomonadota</taxon>
        <taxon>Alphaproteobacteria</taxon>
        <taxon>Hyphomicrobiales</taxon>
        <taxon>Stappiaceae</taxon>
        <taxon>Roseibium</taxon>
    </lineage>
</organism>